<keyword evidence="1" id="KW-0732">Signal</keyword>
<evidence type="ECO:0000313" key="5">
    <source>
        <dbReference type="Proteomes" id="UP001345963"/>
    </source>
</evidence>
<keyword evidence="5" id="KW-1185">Reference proteome</keyword>
<feature type="signal peptide" evidence="1">
    <location>
        <begin position="1"/>
        <end position="20"/>
    </location>
</feature>
<evidence type="ECO:0000259" key="2">
    <source>
        <dbReference type="Pfam" id="PF15508"/>
    </source>
</evidence>
<name>A0ABU7C7V3_9TELE</name>
<evidence type="ECO:0000256" key="1">
    <source>
        <dbReference type="SAM" id="SignalP"/>
    </source>
</evidence>
<dbReference type="PANTHER" id="PTHR28583:SF4">
    <property type="entry name" value="N-ACYLETHANOLAMINE-HYDROLYZING ACID AMIDASE"/>
    <property type="match status" value="1"/>
</dbReference>
<dbReference type="Pfam" id="PF17856">
    <property type="entry name" value="TIP49_C"/>
    <property type="match status" value="1"/>
</dbReference>
<evidence type="ECO:0000259" key="3">
    <source>
        <dbReference type="Pfam" id="PF17856"/>
    </source>
</evidence>
<gene>
    <name evidence="4" type="ORF">ATANTOWER_011270</name>
</gene>
<feature type="domain" description="RuvB-like AAA-lid" evidence="3">
    <location>
        <begin position="187"/>
        <end position="227"/>
    </location>
</feature>
<dbReference type="Gene3D" id="1.10.8.60">
    <property type="match status" value="1"/>
</dbReference>
<accession>A0ABU7C7V3</accession>
<dbReference type="PANTHER" id="PTHR28583">
    <property type="entry name" value="ACID AMIDASE"/>
    <property type="match status" value="1"/>
</dbReference>
<organism evidence="4 5">
    <name type="scientific">Ataeniobius toweri</name>
    <dbReference type="NCBI Taxonomy" id="208326"/>
    <lineage>
        <taxon>Eukaryota</taxon>
        <taxon>Metazoa</taxon>
        <taxon>Chordata</taxon>
        <taxon>Craniata</taxon>
        <taxon>Vertebrata</taxon>
        <taxon>Euteleostomi</taxon>
        <taxon>Actinopterygii</taxon>
        <taxon>Neopterygii</taxon>
        <taxon>Teleostei</taxon>
        <taxon>Neoteleostei</taxon>
        <taxon>Acanthomorphata</taxon>
        <taxon>Ovalentaria</taxon>
        <taxon>Atherinomorphae</taxon>
        <taxon>Cyprinodontiformes</taxon>
        <taxon>Goodeidae</taxon>
        <taxon>Ataeniobius</taxon>
    </lineage>
</organism>
<dbReference type="InterPro" id="IPR029130">
    <property type="entry name" value="Acid_ceramidase_N"/>
</dbReference>
<feature type="domain" description="Acid ceramidase N-terminal" evidence="2">
    <location>
        <begin position="23"/>
        <end position="81"/>
    </location>
</feature>
<dbReference type="EMBL" id="JAHUTI010081130">
    <property type="protein sequence ID" value="MED6258709.1"/>
    <property type="molecule type" value="Genomic_DNA"/>
</dbReference>
<sequence>MMQLSAGLLVLLGLAGSLCAQPPPPTVVINLNLSPEKRWEPLQKAFDINRLKKAAGALIASQIPKWLRQAVNPIAMTLEKYVPQPYAGEIRGIASFMKTNPADVMILNFAYEFTAYCTSIVAQDQNGNIYHGRNFDYPHLVLKNLTMNVVFYKNGKLLANRSYTEVRARETQTDVTPVAHYANLACLANSYRYAVQLLTPASLLGRVQGKDTVEREQVEEINELFYDAKSSAKILQDQHHKFMK</sequence>
<protein>
    <submittedName>
        <fullName evidence="4">Uncharacterized protein</fullName>
    </submittedName>
</protein>
<comment type="caution">
    <text evidence="4">The sequence shown here is derived from an EMBL/GenBank/DDBJ whole genome shotgun (WGS) entry which is preliminary data.</text>
</comment>
<dbReference type="InterPro" id="IPR041048">
    <property type="entry name" value="RuvB-like_C"/>
</dbReference>
<reference evidence="4 5" key="1">
    <citation type="submission" date="2021-07" db="EMBL/GenBank/DDBJ databases">
        <authorList>
            <person name="Palmer J.M."/>
        </authorList>
    </citation>
    <scope>NUCLEOTIDE SEQUENCE [LARGE SCALE GENOMIC DNA]</scope>
    <source>
        <strain evidence="4 5">AT_MEX2019</strain>
        <tissue evidence="4">Muscle</tissue>
    </source>
</reference>
<dbReference type="Proteomes" id="UP001345963">
    <property type="component" value="Unassembled WGS sequence"/>
</dbReference>
<evidence type="ECO:0000313" key="4">
    <source>
        <dbReference type="EMBL" id="MED6258709.1"/>
    </source>
</evidence>
<dbReference type="Pfam" id="PF15508">
    <property type="entry name" value="NAAA-beta"/>
    <property type="match status" value="1"/>
</dbReference>
<proteinExistence type="predicted"/>
<feature type="chain" id="PRO_5046001709" evidence="1">
    <location>
        <begin position="21"/>
        <end position="244"/>
    </location>
</feature>